<evidence type="ECO:0000313" key="4">
    <source>
        <dbReference type="Proteomes" id="UP001206206"/>
    </source>
</evidence>
<dbReference type="RefSeq" id="WP_255926886.1">
    <property type="nucleotide sequence ID" value="NZ_JANFNH010000008.1"/>
</dbReference>
<dbReference type="InterPro" id="IPR000772">
    <property type="entry name" value="Ricin_B_lectin"/>
</dbReference>
<reference evidence="3 4" key="1">
    <citation type="submission" date="2022-06" db="EMBL/GenBank/DDBJ databases">
        <title>Draft genome sequence of type strain Streptomyces rubrisoli DSM 42083.</title>
        <authorList>
            <person name="Duangmal K."/>
            <person name="Klaysubun C."/>
        </authorList>
    </citation>
    <scope>NUCLEOTIDE SEQUENCE [LARGE SCALE GENOMIC DNA]</scope>
    <source>
        <strain evidence="3 4">DSM 42083</strain>
    </source>
</reference>
<proteinExistence type="predicted"/>
<dbReference type="Proteomes" id="UP001206206">
    <property type="component" value="Unassembled WGS sequence"/>
</dbReference>
<feature type="signal peptide" evidence="1">
    <location>
        <begin position="1"/>
        <end position="31"/>
    </location>
</feature>
<dbReference type="EMBL" id="JANFNH010000008">
    <property type="protein sequence ID" value="MCQ4042574.1"/>
    <property type="molecule type" value="Genomic_DNA"/>
</dbReference>
<accession>A0ABT1PB29</accession>
<evidence type="ECO:0000259" key="2">
    <source>
        <dbReference type="SMART" id="SM00458"/>
    </source>
</evidence>
<feature type="chain" id="PRO_5046388511" evidence="1">
    <location>
        <begin position="32"/>
        <end position="242"/>
    </location>
</feature>
<dbReference type="PROSITE" id="PS50231">
    <property type="entry name" value="RICIN_B_LECTIN"/>
    <property type="match status" value="1"/>
</dbReference>
<keyword evidence="1" id="KW-0732">Signal</keyword>
<feature type="domain" description="Ricin B lectin" evidence="2">
    <location>
        <begin position="117"/>
        <end position="241"/>
    </location>
</feature>
<dbReference type="SUPFAM" id="SSF50370">
    <property type="entry name" value="Ricin B-like lectins"/>
    <property type="match status" value="1"/>
</dbReference>
<dbReference type="SMART" id="SM00458">
    <property type="entry name" value="RICIN"/>
    <property type="match status" value="1"/>
</dbReference>
<organism evidence="3 4">
    <name type="scientific">Streptantibioticus rubrisoli</name>
    <dbReference type="NCBI Taxonomy" id="1387313"/>
    <lineage>
        <taxon>Bacteria</taxon>
        <taxon>Bacillati</taxon>
        <taxon>Actinomycetota</taxon>
        <taxon>Actinomycetes</taxon>
        <taxon>Kitasatosporales</taxon>
        <taxon>Streptomycetaceae</taxon>
        <taxon>Streptantibioticus</taxon>
    </lineage>
</organism>
<dbReference type="CDD" id="cd23451">
    <property type="entry name" value="beta-trefoil_Ricin_laminarinase"/>
    <property type="match status" value="1"/>
</dbReference>
<gene>
    <name evidence="3" type="ORF">NON19_11150</name>
</gene>
<protein>
    <submittedName>
        <fullName evidence="3">Ricin-type beta-trefoil lectin domain protein</fullName>
    </submittedName>
</protein>
<keyword evidence="4" id="KW-1185">Reference proteome</keyword>
<dbReference type="PANTHER" id="PTHR40469:SF2">
    <property type="entry name" value="GALACTOSE-BINDING DOMAIN-LIKE SUPERFAMILY PROTEIN"/>
    <property type="match status" value="1"/>
</dbReference>
<name>A0ABT1PB29_9ACTN</name>
<comment type="caution">
    <text evidence="3">The sequence shown here is derived from an EMBL/GenBank/DDBJ whole genome shotgun (WGS) entry which is preliminary data.</text>
</comment>
<evidence type="ECO:0000256" key="1">
    <source>
        <dbReference type="SAM" id="SignalP"/>
    </source>
</evidence>
<dbReference type="Pfam" id="PF00652">
    <property type="entry name" value="Ricin_B_lectin"/>
    <property type="match status" value="1"/>
</dbReference>
<dbReference type="PANTHER" id="PTHR40469">
    <property type="entry name" value="SECRETED GLYCOSYL HYDROLASE"/>
    <property type="match status" value="1"/>
</dbReference>
<dbReference type="Gene3D" id="2.80.10.50">
    <property type="match status" value="2"/>
</dbReference>
<dbReference type="InterPro" id="IPR035992">
    <property type="entry name" value="Ricin_B-like_lectins"/>
</dbReference>
<evidence type="ECO:0000313" key="3">
    <source>
        <dbReference type="EMBL" id="MCQ4042574.1"/>
    </source>
</evidence>
<sequence>MRKRLRRTAAAVLTAVLALFGVLTSVTTAQADPGQCTTHPNGPEGIATCSAVPAGTVWQAQVVCMWLDGDGIPHEFGVVGNTVTGNGTSTGFCGFGYYATKYISAVVLSGPPVGGPSGQITGLANKCLDVRNARTANSTPVQLYDCNGSGAQRWTVASNGTLHALGKCLDVRNGGTGNSTPVQLYDCNGSGAQQWKPQPNGSVVNPQSGRCLDVRNAGTNNGTPVQIYDCNGSGAQQWHLPS</sequence>